<proteinExistence type="predicted"/>
<sequence>ILIFYNVLVGQSMSSINTCKWLTGAWVLAGSFLAYNYQGNNIDQLTSPLTPKKLETFNEIFSKNLTIFSMPLKSTMIEMQAKWFQNSGHREHFPLFEIGDLTISEMYMRNHWNESVSDVKERLRAFVRAPRSFEESLKMAGFEYYVQEISKCLRAAFIDRSIQISRMRFELAKIPDFIENIENVARSKLSYGKYYELWWSRRVYFPITYFEIRFLSMVQAGLVTFWKNWKFRVETWNDTVNLARLPESAKVKPLSTNDNIVVVFYLHLLLLIVCFVPFLYESRKYLTHKIAFVGSSTF</sequence>
<evidence type="ECO:0000313" key="3">
    <source>
        <dbReference type="Proteomes" id="UP001642540"/>
    </source>
</evidence>
<feature type="non-terminal residue" evidence="2">
    <location>
        <position position="1"/>
    </location>
</feature>
<dbReference type="EMBL" id="CAXLJM020000053">
    <property type="protein sequence ID" value="CAL8116403.1"/>
    <property type="molecule type" value="Genomic_DNA"/>
</dbReference>
<evidence type="ECO:0000313" key="2">
    <source>
        <dbReference type="EMBL" id="CAL8116403.1"/>
    </source>
</evidence>
<reference evidence="2 3" key="1">
    <citation type="submission" date="2024-08" db="EMBL/GenBank/DDBJ databases">
        <authorList>
            <person name="Cucini C."/>
            <person name="Frati F."/>
        </authorList>
    </citation>
    <scope>NUCLEOTIDE SEQUENCE [LARGE SCALE GENOMIC DNA]</scope>
</reference>
<accession>A0ABP1R321</accession>
<evidence type="ECO:0000256" key="1">
    <source>
        <dbReference type="SAM" id="Phobius"/>
    </source>
</evidence>
<dbReference type="Proteomes" id="UP001642540">
    <property type="component" value="Unassembled WGS sequence"/>
</dbReference>
<comment type="caution">
    <text evidence="2">The sequence shown here is derived from an EMBL/GenBank/DDBJ whole genome shotgun (WGS) entry which is preliminary data.</text>
</comment>
<keyword evidence="3" id="KW-1185">Reference proteome</keyword>
<keyword evidence="1" id="KW-0812">Transmembrane</keyword>
<organism evidence="2 3">
    <name type="scientific">Orchesella dallaii</name>
    <dbReference type="NCBI Taxonomy" id="48710"/>
    <lineage>
        <taxon>Eukaryota</taxon>
        <taxon>Metazoa</taxon>
        <taxon>Ecdysozoa</taxon>
        <taxon>Arthropoda</taxon>
        <taxon>Hexapoda</taxon>
        <taxon>Collembola</taxon>
        <taxon>Entomobryomorpha</taxon>
        <taxon>Entomobryoidea</taxon>
        <taxon>Orchesellidae</taxon>
        <taxon>Orchesellinae</taxon>
        <taxon>Orchesella</taxon>
    </lineage>
</organism>
<gene>
    <name evidence="2" type="ORF">ODALV1_LOCUS17269</name>
</gene>
<keyword evidence="1" id="KW-1133">Transmembrane helix</keyword>
<protein>
    <submittedName>
        <fullName evidence="2">Uncharacterized protein</fullName>
    </submittedName>
</protein>
<name>A0ABP1R321_9HEXA</name>
<feature type="transmembrane region" description="Helical" evidence="1">
    <location>
        <begin position="260"/>
        <end position="280"/>
    </location>
</feature>
<keyword evidence="1" id="KW-0472">Membrane</keyword>